<organism evidence="2 3">
    <name type="scientific">Formosa sediminum</name>
    <dbReference type="NCBI Taxonomy" id="2594004"/>
    <lineage>
        <taxon>Bacteria</taxon>
        <taxon>Pseudomonadati</taxon>
        <taxon>Bacteroidota</taxon>
        <taxon>Flavobacteriia</taxon>
        <taxon>Flavobacteriales</taxon>
        <taxon>Flavobacteriaceae</taxon>
        <taxon>Formosa</taxon>
    </lineage>
</organism>
<dbReference type="Pfam" id="PF08818">
    <property type="entry name" value="DUF1801"/>
    <property type="match status" value="1"/>
</dbReference>
<dbReference type="AlphaFoldDB" id="A0A516GM05"/>
<protein>
    <submittedName>
        <fullName evidence="2">DUF1801 domain-containing protein</fullName>
    </submittedName>
</protein>
<evidence type="ECO:0000313" key="3">
    <source>
        <dbReference type="Proteomes" id="UP000319209"/>
    </source>
</evidence>
<keyword evidence="3" id="KW-1185">Reference proteome</keyword>
<evidence type="ECO:0000313" key="2">
    <source>
        <dbReference type="EMBL" id="QDO92559.1"/>
    </source>
</evidence>
<reference evidence="2 3" key="1">
    <citation type="submission" date="2019-07" db="EMBL/GenBank/DDBJ databases">
        <title>Genome sequencing for Formosa sp. PS13.</title>
        <authorList>
            <person name="Park S.-J."/>
        </authorList>
    </citation>
    <scope>NUCLEOTIDE SEQUENCE [LARGE SCALE GENOMIC DNA]</scope>
    <source>
        <strain evidence="2 3">PS13</strain>
    </source>
</reference>
<accession>A0A516GM05</accession>
<sequence>MKPAEEHILRQPEPYQSIMLYVRSVIMKTLEVEEKYSYKLPFYYYNKKPFVFLNILKGTDYVDVVFMDGVLLETKFPELQDANNRKRVRSIHIKNLEDLDEIRFVELLGFASEIKA</sequence>
<dbReference type="InterPro" id="IPR014922">
    <property type="entry name" value="YdhG-like"/>
</dbReference>
<evidence type="ECO:0000259" key="1">
    <source>
        <dbReference type="Pfam" id="PF08818"/>
    </source>
</evidence>
<dbReference type="KEGG" id="fop:FNB79_00695"/>
<dbReference type="RefSeq" id="WP_143379469.1">
    <property type="nucleotide sequence ID" value="NZ_CP041637.1"/>
</dbReference>
<gene>
    <name evidence="2" type="ORF">FNB79_00695</name>
</gene>
<dbReference type="SUPFAM" id="SSF159888">
    <property type="entry name" value="YdhG-like"/>
    <property type="match status" value="1"/>
</dbReference>
<proteinExistence type="predicted"/>
<dbReference type="EMBL" id="CP041637">
    <property type="protein sequence ID" value="QDO92559.1"/>
    <property type="molecule type" value="Genomic_DNA"/>
</dbReference>
<dbReference type="Gene3D" id="3.90.1150.200">
    <property type="match status" value="1"/>
</dbReference>
<dbReference type="OrthoDB" id="670608at2"/>
<name>A0A516GM05_9FLAO</name>
<feature type="domain" description="YdhG-like" evidence="1">
    <location>
        <begin position="16"/>
        <end position="111"/>
    </location>
</feature>
<dbReference type="Proteomes" id="UP000319209">
    <property type="component" value="Chromosome"/>
</dbReference>